<feature type="transmembrane region" description="Helical" evidence="9">
    <location>
        <begin position="96"/>
        <end position="120"/>
    </location>
</feature>
<comment type="subcellular location">
    <subcellularLocation>
        <location evidence="1">Cell membrane</location>
        <topology evidence="1">Multi-pass membrane protein</topology>
    </subcellularLocation>
</comment>
<reference evidence="10 11" key="1">
    <citation type="journal article" date="2015" name="Genome Announc.">
        <title>Expanding the biotechnology potential of lactobacilli through comparative genomics of 213 strains and associated genera.</title>
        <authorList>
            <person name="Sun Z."/>
            <person name="Harris H.M."/>
            <person name="McCann A."/>
            <person name="Guo C."/>
            <person name="Argimon S."/>
            <person name="Zhang W."/>
            <person name="Yang X."/>
            <person name="Jeffery I.B."/>
            <person name="Cooney J.C."/>
            <person name="Kagawa T.F."/>
            <person name="Liu W."/>
            <person name="Song Y."/>
            <person name="Salvetti E."/>
            <person name="Wrobel A."/>
            <person name="Rasinkangas P."/>
            <person name="Parkhill J."/>
            <person name="Rea M.C."/>
            <person name="O'Sullivan O."/>
            <person name="Ritari J."/>
            <person name="Douillard F.P."/>
            <person name="Paul Ross R."/>
            <person name="Yang R."/>
            <person name="Briner A.E."/>
            <person name="Felis G.E."/>
            <person name="de Vos W.M."/>
            <person name="Barrangou R."/>
            <person name="Klaenhammer T.R."/>
            <person name="Caufield P.W."/>
            <person name="Cui Y."/>
            <person name="Zhang H."/>
            <person name="O'Toole P.W."/>
        </authorList>
    </citation>
    <scope>NUCLEOTIDE SEQUENCE [LARGE SCALE GENOMIC DNA]</scope>
    <source>
        <strain evidence="10 11">JCM 15530</strain>
    </source>
</reference>
<feature type="transmembrane region" description="Helical" evidence="9">
    <location>
        <begin position="34"/>
        <end position="53"/>
    </location>
</feature>
<dbReference type="STRING" id="1302272.FC96_GL000304"/>
<keyword evidence="6 9" id="KW-1133">Transmembrane helix</keyword>
<comment type="function">
    <text evidence="8">Probably a riboflavin-binding protein that interacts with the energy-coupling factor (ECF) ABC-transporter complex.</text>
</comment>
<dbReference type="AlphaFoldDB" id="A0A0R1HZI0"/>
<dbReference type="Gene3D" id="1.10.1760.20">
    <property type="match status" value="1"/>
</dbReference>
<gene>
    <name evidence="10" type="ORF">FC96_GL000304</name>
</gene>
<dbReference type="GO" id="GO:0005886">
    <property type="term" value="C:plasma membrane"/>
    <property type="evidence" value="ECO:0007669"/>
    <property type="project" value="UniProtKB-SubCell"/>
</dbReference>
<evidence type="ECO:0000256" key="9">
    <source>
        <dbReference type="SAM" id="Phobius"/>
    </source>
</evidence>
<evidence type="ECO:0000256" key="4">
    <source>
        <dbReference type="ARBA" id="ARBA00022475"/>
    </source>
</evidence>
<evidence type="ECO:0000313" key="11">
    <source>
        <dbReference type="Proteomes" id="UP000050911"/>
    </source>
</evidence>
<keyword evidence="3 8" id="KW-0813">Transport</keyword>
<protein>
    <recommendedName>
        <fullName evidence="8">Riboflavin transporter</fullName>
    </recommendedName>
</protein>
<name>A0A0R1HZI0_9LACO</name>
<dbReference type="PANTHER" id="PTHR38438">
    <property type="entry name" value="RIBOFLAVIN TRANSPORTER RIBU"/>
    <property type="match status" value="1"/>
</dbReference>
<dbReference type="PATRIC" id="fig|1302272.5.peg.301"/>
<evidence type="ECO:0000256" key="6">
    <source>
        <dbReference type="ARBA" id="ARBA00022989"/>
    </source>
</evidence>
<comment type="caution">
    <text evidence="10">The sequence shown here is derived from an EMBL/GenBank/DDBJ whole genome shotgun (WGS) entry which is preliminary data.</text>
</comment>
<sequence>MFADFVKMTSQEEFAMEHTRHAIFNVRQVVEMSLFAGISFLLMFISFPILPFVSYMRIDFSDIPILIGTVLFGPIGGIIIAAIKGLLYWLMTGVDLANFIGVFASFVASVSIVLPFSLVMKKTTGRSLLSRLALSGIALTLSLTIVMALLNWLVLTPVYMAVLGMKISMPLAQMVLFGVVPFNFIKGVLISLVIGFVVSRMHTFLKKESTIL</sequence>
<keyword evidence="7 8" id="KW-0472">Membrane</keyword>
<feature type="transmembrane region" description="Helical" evidence="9">
    <location>
        <begin position="132"/>
        <end position="154"/>
    </location>
</feature>
<comment type="similarity">
    <text evidence="2 8">Belongs to the prokaryotic riboflavin transporter (P-RFT) (TC 2.A.87) family.</text>
</comment>
<feature type="transmembrane region" description="Helical" evidence="9">
    <location>
        <begin position="65"/>
        <end position="90"/>
    </location>
</feature>
<evidence type="ECO:0000256" key="5">
    <source>
        <dbReference type="ARBA" id="ARBA00022692"/>
    </source>
</evidence>
<dbReference type="EMBL" id="AZCX01000001">
    <property type="protein sequence ID" value="KRK49380.1"/>
    <property type="molecule type" value="Genomic_DNA"/>
</dbReference>
<evidence type="ECO:0000256" key="8">
    <source>
        <dbReference type="PIRNR" id="PIRNR037778"/>
    </source>
</evidence>
<dbReference type="PIRSF" id="PIRSF037778">
    <property type="entry name" value="UCP037778_transp_RibU"/>
    <property type="match status" value="1"/>
</dbReference>
<evidence type="ECO:0000256" key="3">
    <source>
        <dbReference type="ARBA" id="ARBA00022448"/>
    </source>
</evidence>
<dbReference type="Pfam" id="PF12822">
    <property type="entry name" value="ECF_trnsprt"/>
    <property type="match status" value="1"/>
</dbReference>
<dbReference type="Proteomes" id="UP000050911">
    <property type="component" value="Unassembled WGS sequence"/>
</dbReference>
<organism evidence="10 11">
    <name type="scientific">Secundilactobacillus kimchicus JCM 15530</name>
    <dbReference type="NCBI Taxonomy" id="1302272"/>
    <lineage>
        <taxon>Bacteria</taxon>
        <taxon>Bacillati</taxon>
        <taxon>Bacillota</taxon>
        <taxon>Bacilli</taxon>
        <taxon>Lactobacillales</taxon>
        <taxon>Lactobacillaceae</taxon>
        <taxon>Secundilactobacillus</taxon>
    </lineage>
</organism>
<evidence type="ECO:0000256" key="2">
    <source>
        <dbReference type="ARBA" id="ARBA00005540"/>
    </source>
</evidence>
<keyword evidence="4 8" id="KW-1003">Cell membrane</keyword>
<dbReference type="InterPro" id="IPR024529">
    <property type="entry name" value="ECF_trnsprt_substrate-spec"/>
</dbReference>
<keyword evidence="5 9" id="KW-0812">Transmembrane</keyword>
<feature type="transmembrane region" description="Helical" evidence="9">
    <location>
        <begin position="174"/>
        <end position="198"/>
    </location>
</feature>
<evidence type="ECO:0000256" key="1">
    <source>
        <dbReference type="ARBA" id="ARBA00004651"/>
    </source>
</evidence>
<evidence type="ECO:0000313" key="10">
    <source>
        <dbReference type="EMBL" id="KRK49380.1"/>
    </source>
</evidence>
<keyword evidence="11" id="KW-1185">Reference proteome</keyword>
<dbReference type="PANTHER" id="PTHR38438:SF1">
    <property type="entry name" value="RIBOFLAVIN TRANSPORTER RIBU"/>
    <property type="match status" value="1"/>
</dbReference>
<accession>A0A0R1HZI0</accession>
<evidence type="ECO:0000256" key="7">
    <source>
        <dbReference type="ARBA" id="ARBA00023136"/>
    </source>
</evidence>
<dbReference type="GO" id="GO:0032217">
    <property type="term" value="F:riboflavin transmembrane transporter activity"/>
    <property type="evidence" value="ECO:0007669"/>
    <property type="project" value="UniProtKB-UniRule"/>
</dbReference>
<dbReference type="InterPro" id="IPR025720">
    <property type="entry name" value="RibU"/>
</dbReference>
<proteinExistence type="inferred from homology"/>